<dbReference type="Proteomes" id="UP000678393">
    <property type="component" value="Unassembled WGS sequence"/>
</dbReference>
<name>A0A8S3YVE9_9EUPU</name>
<evidence type="ECO:0000313" key="9">
    <source>
        <dbReference type="EMBL" id="CAG5118226.1"/>
    </source>
</evidence>
<dbReference type="SUPFAM" id="SSF52467">
    <property type="entry name" value="DHS-like NAD/FAD-binding domain"/>
    <property type="match status" value="1"/>
</dbReference>
<comment type="caution">
    <text evidence="9">The sequence shown here is derived from an EMBL/GenBank/DDBJ whole genome shotgun (WGS) entry which is preliminary data.</text>
</comment>
<dbReference type="EMBL" id="CAJHNH020000516">
    <property type="protein sequence ID" value="CAG5118226.1"/>
    <property type="molecule type" value="Genomic_DNA"/>
</dbReference>
<dbReference type="EC" id="2.5.1.46" evidence="4"/>
<evidence type="ECO:0000256" key="8">
    <source>
        <dbReference type="ARBA" id="ARBA00056884"/>
    </source>
</evidence>
<evidence type="ECO:0000256" key="3">
    <source>
        <dbReference type="ARBA" id="ARBA00009892"/>
    </source>
</evidence>
<feature type="non-terminal residue" evidence="9">
    <location>
        <position position="177"/>
    </location>
</feature>
<dbReference type="InterPro" id="IPR029035">
    <property type="entry name" value="DHS-like_NAD/FAD-binding_dom"/>
</dbReference>
<evidence type="ECO:0000313" key="10">
    <source>
        <dbReference type="Proteomes" id="UP000678393"/>
    </source>
</evidence>
<keyword evidence="7" id="KW-0386">Hypusine biosynthesis</keyword>
<dbReference type="Gene3D" id="3.40.910.10">
    <property type="entry name" value="Deoxyhypusine synthase"/>
    <property type="match status" value="1"/>
</dbReference>
<comment type="catalytic activity">
    <reaction evidence="1">
        <text>[eIF5A protein]-L-lysine + spermidine = [eIF5A protein]-deoxyhypusine + propane-1,3-diamine</text>
        <dbReference type="Rhea" id="RHEA:33299"/>
        <dbReference type="Rhea" id="RHEA-COMP:10143"/>
        <dbReference type="Rhea" id="RHEA-COMP:10144"/>
        <dbReference type="ChEBI" id="CHEBI:29969"/>
        <dbReference type="ChEBI" id="CHEBI:57484"/>
        <dbReference type="ChEBI" id="CHEBI:57834"/>
        <dbReference type="ChEBI" id="CHEBI:82657"/>
        <dbReference type="EC" id="2.5.1.46"/>
    </reaction>
</comment>
<protein>
    <recommendedName>
        <fullName evidence="5">Deoxyhypusine synthase</fullName>
        <ecNumber evidence="4">2.5.1.46</ecNumber>
    </recommendedName>
</protein>
<dbReference type="PANTHER" id="PTHR11703">
    <property type="entry name" value="DEOXYHYPUSINE SYNTHASE"/>
    <property type="match status" value="1"/>
</dbReference>
<evidence type="ECO:0000256" key="4">
    <source>
        <dbReference type="ARBA" id="ARBA00012683"/>
    </source>
</evidence>
<evidence type="ECO:0000256" key="6">
    <source>
        <dbReference type="ARBA" id="ARBA00023027"/>
    </source>
</evidence>
<organism evidence="9 10">
    <name type="scientific">Candidula unifasciata</name>
    <dbReference type="NCBI Taxonomy" id="100452"/>
    <lineage>
        <taxon>Eukaryota</taxon>
        <taxon>Metazoa</taxon>
        <taxon>Spiralia</taxon>
        <taxon>Lophotrochozoa</taxon>
        <taxon>Mollusca</taxon>
        <taxon>Gastropoda</taxon>
        <taxon>Heterobranchia</taxon>
        <taxon>Euthyneura</taxon>
        <taxon>Panpulmonata</taxon>
        <taxon>Eupulmonata</taxon>
        <taxon>Stylommatophora</taxon>
        <taxon>Helicina</taxon>
        <taxon>Helicoidea</taxon>
        <taxon>Geomitridae</taxon>
        <taxon>Candidula</taxon>
    </lineage>
</organism>
<dbReference type="GO" id="GO:0005737">
    <property type="term" value="C:cytoplasm"/>
    <property type="evidence" value="ECO:0007669"/>
    <property type="project" value="TreeGrafter"/>
</dbReference>
<dbReference type="InterPro" id="IPR002773">
    <property type="entry name" value="Deoxyhypusine_synthase"/>
</dbReference>
<reference evidence="9" key="1">
    <citation type="submission" date="2021-04" db="EMBL/GenBank/DDBJ databases">
        <authorList>
            <consortium name="Molecular Ecology Group"/>
        </authorList>
    </citation>
    <scope>NUCLEOTIDE SEQUENCE</scope>
</reference>
<comment type="pathway">
    <text evidence="2">Protein modification; eIF5A hypusination.</text>
</comment>
<dbReference type="OrthoDB" id="294378at2759"/>
<dbReference type="InterPro" id="IPR036982">
    <property type="entry name" value="Deoxyhypusine_synthase_sf"/>
</dbReference>
<evidence type="ECO:0000256" key="5">
    <source>
        <dbReference type="ARBA" id="ARBA00020607"/>
    </source>
</evidence>
<sequence length="177" mass="19701">GVSWTPSKMIWRLGKEINNTESIYYWAYKNKIPVFSPAITDGALGDVMYYHRHGRHGDSVRLDIVEDLQLINDMAVFSINTGVLILGAGLVKHHILNANCARQGSDYTVYINTSADYDGSDAGASPDEAVSWGKIKETCRAVKVFADATIVLPVLVGETFAKRESEIRAFYKRQEDL</sequence>
<evidence type="ECO:0000256" key="1">
    <source>
        <dbReference type="ARBA" id="ARBA00000952"/>
    </source>
</evidence>
<proteinExistence type="inferred from homology"/>
<keyword evidence="6" id="KW-0520">NAD</keyword>
<evidence type="ECO:0000256" key="7">
    <source>
        <dbReference type="ARBA" id="ARBA00023256"/>
    </source>
</evidence>
<dbReference type="FunFam" id="3.40.910.10:FF:000010">
    <property type="entry name" value="Deoxyhypusine synthase"/>
    <property type="match status" value="1"/>
</dbReference>
<accession>A0A8S3YVE9</accession>
<evidence type="ECO:0000256" key="2">
    <source>
        <dbReference type="ARBA" id="ARBA00005041"/>
    </source>
</evidence>
<gene>
    <name evidence="9" type="ORF">CUNI_LOCUS3784</name>
</gene>
<comment type="function">
    <text evidence="8">Catalyzes the NAD-dependent oxidative cleavage of spermidine and the subsequent transfer of the butylamine moiety of spermidine to the epsilon-amino group of a critical lysine residue of the eIF-5A precursor protein to form the intermediate deoxyhypusine residue. This is the first step of the post-translational modification of that lysine into an unusual amino acid residue named hypusine. Hypusination is unique to mature eIF-5A factor and is essential for its function.</text>
</comment>
<dbReference type="AlphaFoldDB" id="A0A8S3YVE9"/>
<dbReference type="PANTHER" id="PTHR11703:SF0">
    <property type="entry name" value="DEOXYHYPUSINE SYNTHASE"/>
    <property type="match status" value="1"/>
</dbReference>
<keyword evidence="10" id="KW-1185">Reference proteome</keyword>
<dbReference type="Pfam" id="PF01916">
    <property type="entry name" value="DS"/>
    <property type="match status" value="1"/>
</dbReference>
<comment type="similarity">
    <text evidence="3">Belongs to the deoxyhypusine synthase family.</text>
</comment>
<dbReference type="GO" id="GO:0034038">
    <property type="term" value="F:deoxyhypusine synthase activity"/>
    <property type="evidence" value="ECO:0007669"/>
    <property type="project" value="UniProtKB-EC"/>
</dbReference>